<keyword evidence="5" id="KW-1185">Reference proteome</keyword>
<accession>D9Q0W3</accession>
<dbReference type="GO" id="GO:0004521">
    <property type="term" value="F:RNA endonuclease activity"/>
    <property type="evidence" value="ECO:0007669"/>
    <property type="project" value="TreeGrafter"/>
</dbReference>
<dbReference type="PANTHER" id="PTHR11203">
    <property type="entry name" value="CLEAVAGE AND POLYADENYLATION SPECIFICITY FACTOR FAMILY MEMBER"/>
    <property type="match status" value="1"/>
</dbReference>
<dbReference type="Gene3D" id="3.60.15.10">
    <property type="entry name" value="Ribonuclease Z/Hydroxyacylglutathione hydrolase-like"/>
    <property type="match status" value="1"/>
</dbReference>
<name>D9Q0W3_ACIS3</name>
<dbReference type="OrthoDB" id="40950at2157"/>
<dbReference type="Pfam" id="PF07521">
    <property type="entry name" value="RMMBL"/>
    <property type="match status" value="1"/>
</dbReference>
<dbReference type="InterPro" id="IPR036866">
    <property type="entry name" value="RibonucZ/Hydroxyglut_hydro"/>
</dbReference>
<reference evidence="4 5" key="1">
    <citation type="journal article" date="2010" name="Appl. Environ. Microbiol.">
        <title>The genome sequence of the crenarchaeon Acidilobus saccharovorans supports a new order, Acidilobales, and suggests an important ecological role in terrestrial acidic hot springs.</title>
        <authorList>
            <person name="Mardanov A.V."/>
            <person name="Svetlitchnyi V.A."/>
            <person name="Beletsky A.V."/>
            <person name="Prokofeva M.I."/>
            <person name="Bonch-Osmolovskaya E.A."/>
            <person name="Ravin N.V."/>
            <person name="Skryabin K.G."/>
        </authorList>
    </citation>
    <scope>NUCLEOTIDE SEQUENCE [LARGE SCALE GENOMIC DNA]</scope>
    <source>
        <strain evidence="5">DSM 16705 / JCM 18335 / VKM B-2471 / 345-15</strain>
    </source>
</reference>
<dbReference type="GO" id="GO:0004527">
    <property type="term" value="F:exonuclease activity"/>
    <property type="evidence" value="ECO:0007669"/>
    <property type="project" value="UniProtKB-KW"/>
</dbReference>
<dbReference type="GeneID" id="9498776"/>
<proteinExistence type="predicted"/>
<dbReference type="KEGG" id="asc:ASAC_0544"/>
<dbReference type="Pfam" id="PF10996">
    <property type="entry name" value="Beta-Casp"/>
    <property type="match status" value="1"/>
</dbReference>
<dbReference type="Pfam" id="PF00753">
    <property type="entry name" value="Lactamase_B"/>
    <property type="match status" value="1"/>
</dbReference>
<evidence type="ECO:0000313" key="5">
    <source>
        <dbReference type="Proteomes" id="UP000000346"/>
    </source>
</evidence>
<dbReference type="HOGENOM" id="CLU_009673_5_1_2"/>
<dbReference type="AlphaFoldDB" id="D9Q0W3"/>
<dbReference type="SMART" id="SM01027">
    <property type="entry name" value="Beta-Casp"/>
    <property type="match status" value="1"/>
</dbReference>
<dbReference type="InParanoid" id="D9Q0W3"/>
<sequence length="429" mass="47456">MGSSDETPKVRILGSGREVGRAAIGVEHRGRMVLLDYGVNFDENEQPIYPLHVRPKDVEALVLTHSHLDHVGAAPALFISVKPRLLATPLTLDVTRLLLYDMIKLNGPNLIFDNSTVDDMLGVAESVDYERSFELDDFTLTLMSSGHIPGSASVLVDVNGRKVLYTSDMNTIETKLMNPHKLTGVKADAVIIESTYSTVTHPERENTEKEFYESVEDVVKRGGTVLVPAFSVARGQEIMCLLEEKGFGWPVWIDGMIRSVTDLYLAHSSFIKDPRLLAKALEDQKVVKGWGDRKKALKKPGVIISSAGMLKGGPSLYYYTRMVQNEKDAVFLVSYQAPGTPGRQALEEGVFFDGERKLPVKARLQIFDFSSHTDWKGVLQTLKSLAGVRKVILVHGEPQGQMRLASKIKDELGDVEVLVPQNGDEIPVD</sequence>
<feature type="domain" description="Metallo-beta-lactamase" evidence="2">
    <location>
        <begin position="20"/>
        <end position="230"/>
    </location>
</feature>
<keyword evidence="4" id="KW-0540">Nuclease</keyword>
<dbReference type="CDD" id="cd16295">
    <property type="entry name" value="TTHA0252-CPSF-like_MBL-fold"/>
    <property type="match status" value="1"/>
</dbReference>
<dbReference type="InterPro" id="IPR001279">
    <property type="entry name" value="Metallo-B-lactamas"/>
</dbReference>
<dbReference type="STRING" id="666510.ASAC_0544"/>
<dbReference type="RefSeq" id="WP_013266463.1">
    <property type="nucleotide sequence ID" value="NC_014374.1"/>
</dbReference>
<dbReference type="EMBL" id="CP001742">
    <property type="protein sequence ID" value="ADL18951.1"/>
    <property type="molecule type" value="Genomic_DNA"/>
</dbReference>
<evidence type="ECO:0000259" key="3">
    <source>
        <dbReference type="SMART" id="SM01027"/>
    </source>
</evidence>
<dbReference type="eggNOG" id="arCOG00541">
    <property type="taxonomic scope" value="Archaea"/>
</dbReference>
<organism evidence="4 5">
    <name type="scientific">Acidilobus saccharovorans (strain DSM 16705 / JCM 18335 / VKM B-2471 / 345-15)</name>
    <dbReference type="NCBI Taxonomy" id="666510"/>
    <lineage>
        <taxon>Archaea</taxon>
        <taxon>Thermoproteota</taxon>
        <taxon>Thermoprotei</taxon>
        <taxon>Acidilobales</taxon>
        <taxon>Acidilobaceae</taxon>
        <taxon>Acidilobus</taxon>
    </lineage>
</organism>
<evidence type="ECO:0000256" key="1">
    <source>
        <dbReference type="ARBA" id="ARBA00022801"/>
    </source>
</evidence>
<dbReference type="InterPro" id="IPR011108">
    <property type="entry name" value="RMMBL"/>
</dbReference>
<keyword evidence="1" id="KW-0378">Hydrolase</keyword>
<evidence type="ECO:0000313" key="4">
    <source>
        <dbReference type="EMBL" id="ADL18951.1"/>
    </source>
</evidence>
<dbReference type="InterPro" id="IPR022712">
    <property type="entry name" value="Beta_Casp"/>
</dbReference>
<feature type="domain" description="Beta-Casp" evidence="3">
    <location>
        <begin position="235"/>
        <end position="345"/>
    </location>
</feature>
<protein>
    <submittedName>
        <fullName evidence="4">Putative exonuclease</fullName>
    </submittedName>
</protein>
<dbReference type="SMART" id="SM00849">
    <property type="entry name" value="Lactamase_B"/>
    <property type="match status" value="1"/>
</dbReference>
<gene>
    <name evidence="4" type="ordered locus">ASAC_0544</name>
</gene>
<keyword evidence="4" id="KW-0269">Exonuclease</keyword>
<dbReference type="Proteomes" id="UP000000346">
    <property type="component" value="Chromosome"/>
</dbReference>
<dbReference type="SUPFAM" id="SSF56281">
    <property type="entry name" value="Metallo-hydrolase/oxidoreductase"/>
    <property type="match status" value="1"/>
</dbReference>
<evidence type="ECO:0000259" key="2">
    <source>
        <dbReference type="SMART" id="SM00849"/>
    </source>
</evidence>
<dbReference type="PANTHER" id="PTHR11203:SF52">
    <property type="entry name" value="MRNA 3-END PROCESSING FACTOR"/>
    <property type="match status" value="1"/>
</dbReference>
<dbReference type="Gene3D" id="3.40.50.10890">
    <property type="match status" value="1"/>
</dbReference>
<dbReference type="InterPro" id="IPR050698">
    <property type="entry name" value="MBL"/>
</dbReference>